<evidence type="ECO:0000256" key="2">
    <source>
        <dbReference type="ARBA" id="ARBA00023015"/>
    </source>
</evidence>
<evidence type="ECO:0000256" key="4">
    <source>
        <dbReference type="ARBA" id="ARBA00023163"/>
    </source>
</evidence>
<dbReference type="Pfam" id="PF03965">
    <property type="entry name" value="Penicillinase_R"/>
    <property type="match status" value="1"/>
</dbReference>
<keyword evidence="2" id="KW-0805">Transcription regulation</keyword>
<dbReference type="AlphaFoldDB" id="A0A6N7XVX4"/>
<dbReference type="InterPro" id="IPR005650">
    <property type="entry name" value="BlaI_family"/>
</dbReference>
<dbReference type="Gene3D" id="1.10.10.10">
    <property type="entry name" value="Winged helix-like DNA-binding domain superfamily/Winged helix DNA-binding domain"/>
    <property type="match status" value="1"/>
</dbReference>
<evidence type="ECO:0000256" key="3">
    <source>
        <dbReference type="ARBA" id="ARBA00023125"/>
    </source>
</evidence>
<dbReference type="Proteomes" id="UP000469523">
    <property type="component" value="Unassembled WGS sequence"/>
</dbReference>
<comment type="caution">
    <text evidence="5">The sequence shown here is derived from an EMBL/GenBank/DDBJ whole genome shotgun (WGS) entry which is preliminary data.</text>
</comment>
<name>A0A6N7XVX4_9FIRM</name>
<dbReference type="InterPro" id="IPR036388">
    <property type="entry name" value="WH-like_DNA-bd_sf"/>
</dbReference>
<reference evidence="5 6" key="1">
    <citation type="submission" date="2019-09" db="EMBL/GenBank/DDBJ databases">
        <title>In-depth cultivation of the pig gut microbiome towards novel bacterial diversity and tailored functional studies.</title>
        <authorList>
            <person name="Wylensek D."/>
            <person name="Hitch T.C.A."/>
            <person name="Clavel T."/>
        </authorList>
    </citation>
    <scope>NUCLEOTIDE SEQUENCE [LARGE SCALE GENOMIC DNA]</scope>
    <source>
        <strain evidence="5 6">WCA3-693-APC-4?</strain>
    </source>
</reference>
<proteinExistence type="inferred from homology"/>
<protein>
    <submittedName>
        <fullName evidence="5">BlaI/MecI/CopY family transcriptional regulator</fullName>
    </submittedName>
</protein>
<comment type="similarity">
    <text evidence="1">Belongs to the BlaI transcriptional regulatory family.</text>
</comment>
<dbReference type="GO" id="GO:0045892">
    <property type="term" value="P:negative regulation of DNA-templated transcription"/>
    <property type="evidence" value="ECO:0007669"/>
    <property type="project" value="InterPro"/>
</dbReference>
<accession>A0A6N7XVX4</accession>
<dbReference type="RefSeq" id="WP_154439064.1">
    <property type="nucleotide sequence ID" value="NZ_JAHLPJ010000001.1"/>
</dbReference>
<dbReference type="GO" id="GO:0003677">
    <property type="term" value="F:DNA binding"/>
    <property type="evidence" value="ECO:0007669"/>
    <property type="project" value="UniProtKB-KW"/>
</dbReference>
<dbReference type="InterPro" id="IPR036390">
    <property type="entry name" value="WH_DNA-bd_sf"/>
</dbReference>
<evidence type="ECO:0000313" key="5">
    <source>
        <dbReference type="EMBL" id="MSU00635.1"/>
    </source>
</evidence>
<keyword evidence="3" id="KW-0238">DNA-binding</keyword>
<keyword evidence="6" id="KW-1185">Reference proteome</keyword>
<sequence length="133" mass="15667">MSKINFKLSNNEEQILETLWRENKSLTRSEIIDLTSNKTWKESSIHILLNQLLEKDAIKIDDIVRTGKSYGRTYKPTLTKDEYEIMQLKNSFKEFKPSKSALTNFFSALIESQNIENDTLEELENLIKKYKED</sequence>
<keyword evidence="4" id="KW-0804">Transcription</keyword>
<dbReference type="EMBL" id="VUNQ01000006">
    <property type="protein sequence ID" value="MSU00635.1"/>
    <property type="molecule type" value="Genomic_DNA"/>
</dbReference>
<evidence type="ECO:0000256" key="1">
    <source>
        <dbReference type="ARBA" id="ARBA00011046"/>
    </source>
</evidence>
<evidence type="ECO:0000313" key="6">
    <source>
        <dbReference type="Proteomes" id="UP000469523"/>
    </source>
</evidence>
<organism evidence="5 6">
    <name type="scientific">Tissierella pigra</name>
    <dbReference type="NCBI Taxonomy" id="2607614"/>
    <lineage>
        <taxon>Bacteria</taxon>
        <taxon>Bacillati</taxon>
        <taxon>Bacillota</taxon>
        <taxon>Tissierellia</taxon>
        <taxon>Tissierellales</taxon>
        <taxon>Tissierellaceae</taxon>
        <taxon>Tissierella</taxon>
    </lineage>
</organism>
<dbReference type="SUPFAM" id="SSF46785">
    <property type="entry name" value="Winged helix' DNA-binding domain"/>
    <property type="match status" value="1"/>
</dbReference>
<gene>
    <name evidence="5" type="ORF">FYJ83_04025</name>
</gene>